<dbReference type="PROSITE" id="PS51257">
    <property type="entry name" value="PROKAR_LIPOPROTEIN"/>
    <property type="match status" value="1"/>
</dbReference>
<dbReference type="PANTHER" id="PTHR36507:SF1">
    <property type="entry name" value="BLL1555 PROTEIN"/>
    <property type="match status" value="1"/>
</dbReference>
<dbReference type="Pfam" id="PF13473">
    <property type="entry name" value="Cupredoxin_1"/>
    <property type="match status" value="1"/>
</dbReference>
<dbReference type="CDD" id="cd13921">
    <property type="entry name" value="Amicyanin"/>
    <property type="match status" value="1"/>
</dbReference>
<protein>
    <submittedName>
        <fullName evidence="2">Cupredoxin family copper-binding protein</fullName>
    </submittedName>
</protein>
<dbReference type="PANTHER" id="PTHR36507">
    <property type="entry name" value="BLL1555 PROTEIN"/>
    <property type="match status" value="1"/>
</dbReference>
<organism evidence="2 3">
    <name type="scientific">Methanosarcina baikalica</name>
    <dbReference type="NCBI Taxonomy" id="3073890"/>
    <lineage>
        <taxon>Archaea</taxon>
        <taxon>Methanobacteriati</taxon>
        <taxon>Methanobacteriota</taxon>
        <taxon>Stenosarchaea group</taxon>
        <taxon>Methanomicrobia</taxon>
        <taxon>Methanosarcinales</taxon>
        <taxon>Methanosarcinaceae</taxon>
        <taxon>Methanosarcina</taxon>
    </lineage>
</organism>
<dbReference type="RefSeq" id="WP_310575805.1">
    <property type="nucleotide sequence ID" value="NZ_JAVKPK010000028.1"/>
</dbReference>
<accession>A0ABU2D1B0</accession>
<reference evidence="3" key="1">
    <citation type="submission" date="2023-07" db="EMBL/GenBank/DDBJ databases">
        <title>Whole-genome sequencing of a new Methanosarcina sp. Z-7115.</title>
        <authorList>
            <person name="Zhilina T.N."/>
            <person name="Merkel A.Y."/>
        </authorList>
    </citation>
    <scope>NUCLEOTIDE SEQUENCE [LARGE SCALE GENOMIC DNA]</scope>
    <source>
        <strain evidence="3">Z-7115</strain>
    </source>
</reference>
<evidence type="ECO:0000259" key="1">
    <source>
        <dbReference type="Pfam" id="PF13473"/>
    </source>
</evidence>
<keyword evidence="3" id="KW-1185">Reference proteome</keyword>
<dbReference type="InterPro" id="IPR028096">
    <property type="entry name" value="EfeO_Cupredoxin"/>
</dbReference>
<dbReference type="InterPro" id="IPR008972">
    <property type="entry name" value="Cupredoxin"/>
</dbReference>
<evidence type="ECO:0000313" key="3">
    <source>
        <dbReference type="Proteomes" id="UP001246244"/>
    </source>
</evidence>
<dbReference type="InterPro" id="IPR035668">
    <property type="entry name" value="Amicyanin"/>
</dbReference>
<dbReference type="InterPro" id="IPR052721">
    <property type="entry name" value="ET_Amicyanin"/>
</dbReference>
<feature type="domain" description="EfeO-type cupredoxin-like" evidence="1">
    <location>
        <begin position="53"/>
        <end position="134"/>
    </location>
</feature>
<dbReference type="EMBL" id="JAVKPK010000028">
    <property type="protein sequence ID" value="MDR7665779.1"/>
    <property type="molecule type" value="Genomic_DNA"/>
</dbReference>
<dbReference type="Proteomes" id="UP001246244">
    <property type="component" value="Unassembled WGS sequence"/>
</dbReference>
<name>A0ABU2D1B0_9EURY</name>
<evidence type="ECO:0000313" key="2">
    <source>
        <dbReference type="EMBL" id="MDR7665779.1"/>
    </source>
</evidence>
<sequence>MRKELAIFIVLLSIFLAIGCAGNKQATPAETPVVTPVETPVVPVSAVTPQPLGEGKIVEVAIENFSFNPASVEILTGDTVRWKNADSVTHTVRGPTFESGELKKGDTYDFLFTDAGTYNYNCSIHPSMKGTVVVNEKN</sequence>
<dbReference type="SUPFAM" id="SSF49503">
    <property type="entry name" value="Cupredoxins"/>
    <property type="match status" value="1"/>
</dbReference>
<proteinExistence type="predicted"/>
<gene>
    <name evidence="2" type="ORF">RG963_08345</name>
</gene>
<dbReference type="Gene3D" id="2.60.40.420">
    <property type="entry name" value="Cupredoxins - blue copper proteins"/>
    <property type="match status" value="1"/>
</dbReference>
<comment type="caution">
    <text evidence="2">The sequence shown here is derived from an EMBL/GenBank/DDBJ whole genome shotgun (WGS) entry which is preliminary data.</text>
</comment>